<dbReference type="PRINTS" id="PR00463">
    <property type="entry name" value="EP450I"/>
</dbReference>
<evidence type="ECO:0000313" key="13">
    <source>
        <dbReference type="Proteomes" id="UP001218188"/>
    </source>
</evidence>
<dbReference type="PRINTS" id="PR00385">
    <property type="entry name" value="P450"/>
</dbReference>
<evidence type="ECO:0000256" key="5">
    <source>
        <dbReference type="ARBA" id="ARBA00022723"/>
    </source>
</evidence>
<keyword evidence="8 10" id="KW-0503">Monooxygenase</keyword>
<name>A0AAD6SR25_9AGAR</name>
<comment type="cofactor">
    <cofactor evidence="1 9">
        <name>heme</name>
        <dbReference type="ChEBI" id="CHEBI:30413"/>
    </cofactor>
</comment>
<evidence type="ECO:0000256" key="4">
    <source>
        <dbReference type="ARBA" id="ARBA00022617"/>
    </source>
</evidence>
<dbReference type="Pfam" id="PF00067">
    <property type="entry name" value="p450"/>
    <property type="match status" value="1"/>
</dbReference>
<reference evidence="12" key="1">
    <citation type="submission" date="2023-03" db="EMBL/GenBank/DDBJ databases">
        <title>Massive genome expansion in bonnet fungi (Mycena s.s.) driven by repeated elements and novel gene families across ecological guilds.</title>
        <authorList>
            <consortium name="Lawrence Berkeley National Laboratory"/>
            <person name="Harder C.B."/>
            <person name="Miyauchi S."/>
            <person name="Viragh M."/>
            <person name="Kuo A."/>
            <person name="Thoen E."/>
            <person name="Andreopoulos B."/>
            <person name="Lu D."/>
            <person name="Skrede I."/>
            <person name="Drula E."/>
            <person name="Henrissat B."/>
            <person name="Morin E."/>
            <person name="Kohler A."/>
            <person name="Barry K."/>
            <person name="LaButti K."/>
            <person name="Morin E."/>
            <person name="Salamov A."/>
            <person name="Lipzen A."/>
            <person name="Mereny Z."/>
            <person name="Hegedus B."/>
            <person name="Baldrian P."/>
            <person name="Stursova M."/>
            <person name="Weitz H."/>
            <person name="Taylor A."/>
            <person name="Grigoriev I.V."/>
            <person name="Nagy L.G."/>
            <person name="Martin F."/>
            <person name="Kauserud H."/>
        </authorList>
    </citation>
    <scope>NUCLEOTIDE SEQUENCE</scope>
    <source>
        <strain evidence="12">CBHHK200</strain>
    </source>
</reference>
<dbReference type="PANTHER" id="PTHR46300">
    <property type="entry name" value="P450, PUTATIVE (EUROFUNG)-RELATED-RELATED"/>
    <property type="match status" value="1"/>
</dbReference>
<dbReference type="InterPro" id="IPR017972">
    <property type="entry name" value="Cyt_P450_CS"/>
</dbReference>
<evidence type="ECO:0000313" key="12">
    <source>
        <dbReference type="EMBL" id="KAJ7032293.1"/>
    </source>
</evidence>
<protein>
    <submittedName>
        <fullName evidence="12">Cytochrome P450</fullName>
    </submittedName>
</protein>
<gene>
    <name evidence="12" type="ORF">C8F04DRAFT_1221934</name>
</gene>
<dbReference type="GO" id="GO:0004497">
    <property type="term" value="F:monooxygenase activity"/>
    <property type="evidence" value="ECO:0007669"/>
    <property type="project" value="UniProtKB-KW"/>
</dbReference>
<feature type="binding site" description="axial binding residue" evidence="9">
    <location>
        <position position="441"/>
    </location>
    <ligand>
        <name>heme</name>
        <dbReference type="ChEBI" id="CHEBI:30413"/>
    </ligand>
    <ligandPart>
        <name>Fe</name>
        <dbReference type="ChEBI" id="CHEBI:18248"/>
    </ligandPart>
</feature>
<evidence type="ECO:0000256" key="9">
    <source>
        <dbReference type="PIRSR" id="PIRSR602401-1"/>
    </source>
</evidence>
<keyword evidence="11" id="KW-0472">Membrane</keyword>
<dbReference type="CDD" id="cd11065">
    <property type="entry name" value="CYP64-like"/>
    <property type="match status" value="1"/>
</dbReference>
<keyword evidence="6 10" id="KW-0560">Oxidoreductase</keyword>
<evidence type="ECO:0000256" key="2">
    <source>
        <dbReference type="ARBA" id="ARBA00005179"/>
    </source>
</evidence>
<proteinExistence type="inferred from homology"/>
<dbReference type="PROSITE" id="PS00086">
    <property type="entry name" value="CYTOCHROME_P450"/>
    <property type="match status" value="1"/>
</dbReference>
<dbReference type="InterPro" id="IPR050364">
    <property type="entry name" value="Cytochrome_P450_fung"/>
</dbReference>
<comment type="caution">
    <text evidence="12">The sequence shown here is derived from an EMBL/GenBank/DDBJ whole genome shotgun (WGS) entry which is preliminary data.</text>
</comment>
<dbReference type="InterPro" id="IPR001128">
    <property type="entry name" value="Cyt_P450"/>
</dbReference>
<organism evidence="12 13">
    <name type="scientific">Mycena alexandri</name>
    <dbReference type="NCBI Taxonomy" id="1745969"/>
    <lineage>
        <taxon>Eukaryota</taxon>
        <taxon>Fungi</taxon>
        <taxon>Dikarya</taxon>
        <taxon>Basidiomycota</taxon>
        <taxon>Agaricomycotina</taxon>
        <taxon>Agaricomycetes</taxon>
        <taxon>Agaricomycetidae</taxon>
        <taxon>Agaricales</taxon>
        <taxon>Marasmiineae</taxon>
        <taxon>Mycenaceae</taxon>
        <taxon>Mycena</taxon>
    </lineage>
</organism>
<dbReference type="EMBL" id="JARJCM010000074">
    <property type="protein sequence ID" value="KAJ7032293.1"/>
    <property type="molecule type" value="Genomic_DNA"/>
</dbReference>
<evidence type="ECO:0000256" key="11">
    <source>
        <dbReference type="SAM" id="Phobius"/>
    </source>
</evidence>
<dbReference type="GO" id="GO:0020037">
    <property type="term" value="F:heme binding"/>
    <property type="evidence" value="ECO:0007669"/>
    <property type="project" value="InterPro"/>
</dbReference>
<dbReference type="Gene3D" id="1.10.630.10">
    <property type="entry name" value="Cytochrome P450"/>
    <property type="match status" value="1"/>
</dbReference>
<evidence type="ECO:0000256" key="3">
    <source>
        <dbReference type="ARBA" id="ARBA00010617"/>
    </source>
</evidence>
<evidence type="ECO:0000256" key="7">
    <source>
        <dbReference type="ARBA" id="ARBA00023004"/>
    </source>
</evidence>
<dbReference type="GO" id="GO:0016705">
    <property type="term" value="F:oxidoreductase activity, acting on paired donors, with incorporation or reduction of molecular oxygen"/>
    <property type="evidence" value="ECO:0007669"/>
    <property type="project" value="InterPro"/>
</dbReference>
<dbReference type="Proteomes" id="UP001218188">
    <property type="component" value="Unassembled WGS sequence"/>
</dbReference>
<keyword evidence="5 9" id="KW-0479">Metal-binding</keyword>
<dbReference type="AlphaFoldDB" id="A0AAD6SR25"/>
<dbReference type="InterPro" id="IPR036396">
    <property type="entry name" value="Cyt_P450_sf"/>
</dbReference>
<keyword evidence="13" id="KW-1185">Reference proteome</keyword>
<accession>A0AAD6SR25</accession>
<comment type="similarity">
    <text evidence="3 10">Belongs to the cytochrome P450 family.</text>
</comment>
<dbReference type="SUPFAM" id="SSF48264">
    <property type="entry name" value="Cytochrome P450"/>
    <property type="match status" value="1"/>
</dbReference>
<feature type="transmembrane region" description="Helical" evidence="11">
    <location>
        <begin position="6"/>
        <end position="25"/>
    </location>
</feature>
<sequence length="516" mass="57694">MILVDFPVTAFIAGLGGLLFIIQGFRRRTRRPQLPLPPGPRKLPFVGNLFDLPPAFEWETYLKWSRTLNSDVIHLDLAGTSLIVLSSLDATDDLLDRRSSIYSDRAHLPMLIDLMGWGFHFWNNWRNHRRLFSQEFSITGSQKFQPALLAASRGLLRRFLDTPDAFRRHIKQMAGEVILGVAYGIKVLPVDDPYIALAERAVQSAAEASIPGRFMVDAFPLMKYIPEWFPGAKFKRKAKQWRKFAQDLQDVPFAEVQRQVTAGIVPPSFAGESLQALNEYAPGRTYYDENTIKGAAASSYAAGSETTAIALLTFILAMIANPEAQKTAQTEIDSVTGGTRLPEFRDEEALPYLSALVKEVLRWKAVAPIGVPHFISVEDEYHGYRIPANSIVIGNVWAILHHEEMYPEPHTFNPERFLLDGKLNPDVRDPQAAFGFGRRICPGRYMATSSLWIAIASILAAFNIGKAIEEDERIIEPSYEYSPGFLSTPLPFKCSIQPRSKGAVSLILTAGKGDRD</sequence>
<dbReference type="InterPro" id="IPR002401">
    <property type="entry name" value="Cyt_P450_E_grp-I"/>
</dbReference>
<evidence type="ECO:0000256" key="8">
    <source>
        <dbReference type="ARBA" id="ARBA00023033"/>
    </source>
</evidence>
<comment type="pathway">
    <text evidence="2">Secondary metabolite biosynthesis.</text>
</comment>
<keyword evidence="11" id="KW-1133">Transmembrane helix</keyword>
<evidence type="ECO:0000256" key="10">
    <source>
        <dbReference type="RuleBase" id="RU000461"/>
    </source>
</evidence>
<evidence type="ECO:0000256" key="1">
    <source>
        <dbReference type="ARBA" id="ARBA00001971"/>
    </source>
</evidence>
<keyword evidence="11" id="KW-0812">Transmembrane</keyword>
<evidence type="ECO:0000256" key="6">
    <source>
        <dbReference type="ARBA" id="ARBA00023002"/>
    </source>
</evidence>
<keyword evidence="4 9" id="KW-0349">Heme</keyword>
<dbReference type="PANTHER" id="PTHR46300:SF7">
    <property type="entry name" value="P450, PUTATIVE (EUROFUNG)-RELATED"/>
    <property type="match status" value="1"/>
</dbReference>
<keyword evidence="7 9" id="KW-0408">Iron</keyword>
<dbReference type="GO" id="GO:0005506">
    <property type="term" value="F:iron ion binding"/>
    <property type="evidence" value="ECO:0007669"/>
    <property type="project" value="InterPro"/>
</dbReference>